<name>A0A7Y9QWX3_9BURK</name>
<proteinExistence type="predicted"/>
<evidence type="ECO:0000313" key="2">
    <source>
        <dbReference type="EMBL" id="NYG32089.1"/>
    </source>
</evidence>
<gene>
    <name evidence="2" type="ORF">BDD16_001075</name>
</gene>
<dbReference type="AlphaFoldDB" id="A0A7Y9QWX3"/>
<evidence type="ECO:0000256" key="1">
    <source>
        <dbReference type="SAM" id="MobiDB-lite"/>
    </source>
</evidence>
<protein>
    <submittedName>
        <fullName evidence="2">Uncharacterized protein</fullName>
    </submittedName>
</protein>
<accession>A0A7Y9QWX3</accession>
<keyword evidence="3" id="KW-1185">Reference proteome</keyword>
<comment type="caution">
    <text evidence="2">The sequence shown here is derived from an EMBL/GenBank/DDBJ whole genome shotgun (WGS) entry which is preliminary data.</text>
</comment>
<dbReference type="EMBL" id="JACCFH010000001">
    <property type="protein sequence ID" value="NYG32089.1"/>
    <property type="molecule type" value="Genomic_DNA"/>
</dbReference>
<feature type="region of interest" description="Disordered" evidence="1">
    <location>
        <begin position="30"/>
        <end position="54"/>
    </location>
</feature>
<reference evidence="2 3" key="1">
    <citation type="submission" date="2020-07" db="EMBL/GenBank/DDBJ databases">
        <title>Genomic Encyclopedia of Archaeal and Bacterial Type Strains, Phase II (KMG-II): from individual species to whole genera.</title>
        <authorList>
            <person name="Goeker M."/>
        </authorList>
    </citation>
    <scope>NUCLEOTIDE SEQUENCE [LARGE SCALE GENOMIC DNA]</scope>
    <source>
        <strain evidence="2 3">DSM 21226</strain>
    </source>
</reference>
<dbReference type="RefSeq" id="WP_179633016.1">
    <property type="nucleotide sequence ID" value="NZ_CAXYYM010000028.1"/>
</dbReference>
<feature type="compositionally biased region" description="Low complexity" evidence="1">
    <location>
        <begin position="40"/>
        <end position="54"/>
    </location>
</feature>
<evidence type="ECO:0000313" key="3">
    <source>
        <dbReference type="Proteomes" id="UP000518288"/>
    </source>
</evidence>
<dbReference type="Proteomes" id="UP000518288">
    <property type="component" value="Unassembled WGS sequence"/>
</dbReference>
<organism evidence="2 3">
    <name type="scientific">Sphaerotilus montanus</name>
    <dbReference type="NCBI Taxonomy" id="522889"/>
    <lineage>
        <taxon>Bacteria</taxon>
        <taxon>Pseudomonadati</taxon>
        <taxon>Pseudomonadota</taxon>
        <taxon>Betaproteobacteria</taxon>
        <taxon>Burkholderiales</taxon>
        <taxon>Sphaerotilaceae</taxon>
        <taxon>Sphaerotilus</taxon>
    </lineage>
</organism>
<sequence length="54" mass="5466">MWKIVLAFIAFAALAMFILMKSGGDIDMSGEKHGVDAHEPAPGAASGAAPAASH</sequence>
<feature type="compositionally biased region" description="Basic and acidic residues" evidence="1">
    <location>
        <begin position="30"/>
        <end position="39"/>
    </location>
</feature>